<feature type="domain" description="7TM-DISM receptor extracellular" evidence="2">
    <location>
        <begin position="192"/>
        <end position="389"/>
    </location>
</feature>
<gene>
    <name evidence="3" type="ORF">WKV44_07135</name>
</gene>
<evidence type="ECO:0000313" key="4">
    <source>
        <dbReference type="Proteomes" id="UP001466331"/>
    </source>
</evidence>
<feature type="transmembrane region" description="Helical" evidence="1">
    <location>
        <begin position="313"/>
        <end position="332"/>
    </location>
</feature>
<feature type="transmembrane region" description="Helical" evidence="1">
    <location>
        <begin position="250"/>
        <end position="278"/>
    </location>
</feature>
<feature type="transmembrane region" description="Helical" evidence="1">
    <location>
        <begin position="290"/>
        <end position="307"/>
    </location>
</feature>
<feature type="transmembrane region" description="Helical" evidence="1">
    <location>
        <begin position="187"/>
        <end position="208"/>
    </location>
</feature>
<dbReference type="InterPro" id="IPR029787">
    <property type="entry name" value="Nucleotide_cyclase"/>
</dbReference>
<keyword evidence="1" id="KW-0472">Membrane</keyword>
<proteinExistence type="predicted"/>
<accession>A0ABU9UCT2</accession>
<dbReference type="RefSeq" id="WP_420069766.1">
    <property type="nucleotide sequence ID" value="NZ_JBCHKQ010000003.1"/>
</dbReference>
<dbReference type="SUPFAM" id="SSF48452">
    <property type="entry name" value="TPR-like"/>
    <property type="match status" value="1"/>
</dbReference>
<evidence type="ECO:0000256" key="1">
    <source>
        <dbReference type="SAM" id="Phobius"/>
    </source>
</evidence>
<sequence>MNHKKSLLAYILWLILLIPIHAQDIYISPQELIKGTDLYPVCDFYWGKLLESTDGVTPTLSGIKPDMWVHYTNPDTGNPFPAQGVASYVFKIKLQTFPVSKPLAIRIKNASSAVRIIAGGHTILEIGHISNNLTMLRESMQTTMGGFYPPAKEFYLIVQIANKTDFSGGIRTLPHIGYLSTISRKHIINLVLDTLVMASIMVIALYHLILFSARKEARDYGFLFFALFSFAIGLRAGLTESRVLHMLLPYVSIAILIKIEIAAVYLAAGSIVVFFHFLFPSEEYRTFSKLTYGVNTLSILLTIVLPVKSLAYYHFIYLVYLAFTALILLIWLGRALKNKRESSLLFTVAFAILALGVINDSLFNGLGIGTGFISQYTLAIFLLFQALIQARRYSSMYISIKENAERTENLARVYRAFVPFELLKLLGVEKPEELEGNEYEKKDIAVLSVSLIPIVGASEEIEPEDMQSFLNSYIRHLIPVVHRHRGLIRGFSGERMLILFPDNHEDAILCAEELYYTIKEYNQGRKRAGYQSAHLIIGGAAGEATFTIVGDNTHMEVTGVGRVFPDAMIVEEIAPVLGSCALISQNLFPAVARLEKNNVRFVGRYKKDNKVISLFEIITEEDSAKLSLISEFERALYYYFSGELDKAEDGFSLLLARNPDDKAAAFYLGRILKLIGKRKDSMELTPYPELQ</sequence>
<dbReference type="EMBL" id="JBCHKQ010000003">
    <property type="protein sequence ID" value="MEM5948314.1"/>
    <property type="molecule type" value="Genomic_DNA"/>
</dbReference>
<comment type="caution">
    <text evidence="3">The sequence shown here is derived from an EMBL/GenBank/DDBJ whole genome shotgun (WGS) entry which is preliminary data.</text>
</comment>
<name>A0ABU9UCT2_9SPIR</name>
<dbReference type="InterPro" id="IPR011990">
    <property type="entry name" value="TPR-like_helical_dom_sf"/>
</dbReference>
<feature type="transmembrane region" description="Helical" evidence="1">
    <location>
        <begin position="368"/>
        <end position="388"/>
    </location>
</feature>
<evidence type="ECO:0000313" key="3">
    <source>
        <dbReference type="EMBL" id="MEM5948314.1"/>
    </source>
</evidence>
<keyword evidence="1" id="KW-0812">Transmembrane</keyword>
<dbReference type="SUPFAM" id="SSF55073">
    <property type="entry name" value="Nucleotide cyclase"/>
    <property type="match status" value="1"/>
</dbReference>
<evidence type="ECO:0000259" key="2">
    <source>
        <dbReference type="Pfam" id="PF07695"/>
    </source>
</evidence>
<keyword evidence="4" id="KW-1185">Reference proteome</keyword>
<organism evidence="3 4">
    <name type="scientific">Rarispira pelagica</name>
    <dbReference type="NCBI Taxonomy" id="3141764"/>
    <lineage>
        <taxon>Bacteria</taxon>
        <taxon>Pseudomonadati</taxon>
        <taxon>Spirochaetota</taxon>
        <taxon>Spirochaetia</taxon>
        <taxon>Winmispirales</taxon>
        <taxon>Winmispiraceae</taxon>
        <taxon>Rarispira</taxon>
    </lineage>
</organism>
<reference evidence="3 4" key="1">
    <citation type="submission" date="2024-03" db="EMBL/GenBank/DDBJ databases">
        <title>Ignisphaera cupida sp. nov., a hyperthermophilic hydrolytic archaeon from a hot spring of Kamchatka, and proposal of Ignisphaeraceae fam. nov.</title>
        <authorList>
            <person name="Podosokorskaya O.A."/>
            <person name="Elcheninov A.G."/>
            <person name="Maltseva A.I."/>
            <person name="Zayulina K.S."/>
            <person name="Novikov A."/>
            <person name="Merkel A.Y."/>
        </authorList>
    </citation>
    <scope>NUCLEOTIDE SEQUENCE [LARGE SCALE GENOMIC DNA]</scope>
    <source>
        <strain evidence="3 4">38H-sp</strain>
    </source>
</reference>
<dbReference type="Gene3D" id="3.30.70.1230">
    <property type="entry name" value="Nucleotide cyclase"/>
    <property type="match status" value="1"/>
</dbReference>
<dbReference type="InterPro" id="IPR011623">
    <property type="entry name" value="7TMR_DISM_rcpt_extracell_dom1"/>
</dbReference>
<feature type="transmembrane region" description="Helical" evidence="1">
    <location>
        <begin position="344"/>
        <end position="362"/>
    </location>
</feature>
<dbReference type="Proteomes" id="UP001466331">
    <property type="component" value="Unassembled WGS sequence"/>
</dbReference>
<dbReference type="Pfam" id="PF07695">
    <property type="entry name" value="7TMR-DISM_7TM"/>
    <property type="match status" value="1"/>
</dbReference>
<feature type="transmembrane region" description="Helical" evidence="1">
    <location>
        <begin position="220"/>
        <end position="238"/>
    </location>
</feature>
<protein>
    <submittedName>
        <fullName evidence="3">7TM diverse intracellular signaling domain-containing protein</fullName>
    </submittedName>
</protein>
<keyword evidence="1" id="KW-1133">Transmembrane helix</keyword>